<gene>
    <name evidence="2" type="ORF">SAMN05660691_04176</name>
</gene>
<sequence>MYAIYGLVDPRNQKIFYVGRTSKPLKTRLNEHLCETDHTTLKQKRILEITSAIEDKILVIELEGGVSTEKEAFCREVFWIETMIKSGSPLTNASVDFGGFYFLREDTLENTPEISLKSAEPHYISASAHWDDDCVPEKDSAEVKLASMDGMFFKVENYIVQGHVLKQRNMTPETLHNKRIANIKAGRRLNHGMPIFDEEVREILRRFAKNSNISTLSIFFQRSEATMQKLIDEVLAE</sequence>
<dbReference type="AlphaFoldDB" id="A0A1H6NFT3"/>
<protein>
    <submittedName>
        <fullName evidence="2">GIY-YIG catalytic domain-containing protein</fullName>
    </submittedName>
</protein>
<organism evidence="2 3">
    <name type="scientific">Rheinheimera pacifica</name>
    <dbReference type="NCBI Taxonomy" id="173990"/>
    <lineage>
        <taxon>Bacteria</taxon>
        <taxon>Pseudomonadati</taxon>
        <taxon>Pseudomonadota</taxon>
        <taxon>Gammaproteobacteria</taxon>
        <taxon>Chromatiales</taxon>
        <taxon>Chromatiaceae</taxon>
        <taxon>Rheinheimera</taxon>
    </lineage>
</organism>
<dbReference type="InterPro" id="IPR035901">
    <property type="entry name" value="GIY-YIG_endonuc_sf"/>
</dbReference>
<dbReference type="EMBL" id="FNXF01000037">
    <property type="protein sequence ID" value="SEI14174.1"/>
    <property type="molecule type" value="Genomic_DNA"/>
</dbReference>
<name>A0A1H6NFT3_9GAMM</name>
<reference evidence="3" key="1">
    <citation type="submission" date="2016-10" db="EMBL/GenBank/DDBJ databases">
        <authorList>
            <person name="Varghese N."/>
            <person name="Submissions S."/>
        </authorList>
    </citation>
    <scope>NUCLEOTIDE SEQUENCE [LARGE SCALE GENOMIC DNA]</scope>
    <source>
        <strain evidence="3">DSM 17616</strain>
    </source>
</reference>
<dbReference type="RefSeq" id="WP_092797191.1">
    <property type="nucleotide sequence ID" value="NZ_FNXF01000037.1"/>
</dbReference>
<dbReference type="PROSITE" id="PS50164">
    <property type="entry name" value="GIY_YIG"/>
    <property type="match status" value="1"/>
</dbReference>
<dbReference type="Pfam" id="PF01541">
    <property type="entry name" value="GIY-YIG"/>
    <property type="match status" value="1"/>
</dbReference>
<dbReference type="InterPro" id="IPR000305">
    <property type="entry name" value="GIY-YIG_endonuc"/>
</dbReference>
<accession>A0A1H6NFT3</accession>
<evidence type="ECO:0000313" key="2">
    <source>
        <dbReference type="EMBL" id="SEI14174.1"/>
    </source>
</evidence>
<dbReference type="Proteomes" id="UP000199371">
    <property type="component" value="Unassembled WGS sequence"/>
</dbReference>
<evidence type="ECO:0000313" key="3">
    <source>
        <dbReference type="Proteomes" id="UP000199371"/>
    </source>
</evidence>
<keyword evidence="3" id="KW-1185">Reference proteome</keyword>
<dbReference type="STRING" id="173990.SAMN05660691_04176"/>
<proteinExistence type="predicted"/>
<dbReference type="OrthoDB" id="67448at2"/>
<evidence type="ECO:0000259" key="1">
    <source>
        <dbReference type="PROSITE" id="PS50164"/>
    </source>
</evidence>
<dbReference type="SUPFAM" id="SSF82771">
    <property type="entry name" value="GIY-YIG endonuclease"/>
    <property type="match status" value="1"/>
</dbReference>
<feature type="domain" description="GIY-YIG" evidence="1">
    <location>
        <begin position="1"/>
        <end position="93"/>
    </location>
</feature>